<dbReference type="AlphaFoldDB" id="A0A917QTG4"/>
<gene>
    <name evidence="2" type="ORF">GCM10011591_44890</name>
</gene>
<evidence type="ECO:0000313" key="3">
    <source>
        <dbReference type="Proteomes" id="UP000612956"/>
    </source>
</evidence>
<keyword evidence="3" id="KW-1185">Reference proteome</keyword>
<proteinExistence type="predicted"/>
<evidence type="ECO:0000256" key="1">
    <source>
        <dbReference type="SAM" id="MobiDB-lite"/>
    </source>
</evidence>
<comment type="caution">
    <text evidence="2">The sequence shown here is derived from an EMBL/GenBank/DDBJ whole genome shotgun (WGS) entry which is preliminary data.</text>
</comment>
<accession>A0A917QTG4</accession>
<reference evidence="2" key="2">
    <citation type="submission" date="2020-09" db="EMBL/GenBank/DDBJ databases">
        <authorList>
            <person name="Sun Q."/>
            <person name="Zhou Y."/>
        </authorList>
    </citation>
    <scope>NUCLEOTIDE SEQUENCE</scope>
    <source>
        <strain evidence="2">CGMCC 4.7278</strain>
    </source>
</reference>
<sequence>MFAEMTDRQDATMPTHHFDLPRARRVTPPGSGLRRAGLNIVPMGAQPGPFPRALGPCPNLLNSQRKESTDPDERE</sequence>
<feature type="region of interest" description="Disordered" evidence="1">
    <location>
        <begin position="1"/>
        <end position="75"/>
    </location>
</feature>
<dbReference type="EMBL" id="BMMW01000006">
    <property type="protein sequence ID" value="GGK67742.1"/>
    <property type="molecule type" value="Genomic_DNA"/>
</dbReference>
<evidence type="ECO:0000313" key="2">
    <source>
        <dbReference type="EMBL" id="GGK67742.1"/>
    </source>
</evidence>
<dbReference type="Proteomes" id="UP000612956">
    <property type="component" value="Unassembled WGS sequence"/>
</dbReference>
<reference evidence="2" key="1">
    <citation type="journal article" date="2014" name="Int. J. Syst. Evol. Microbiol.">
        <title>Complete genome sequence of Corynebacterium casei LMG S-19264T (=DSM 44701T), isolated from a smear-ripened cheese.</title>
        <authorList>
            <consortium name="US DOE Joint Genome Institute (JGI-PGF)"/>
            <person name="Walter F."/>
            <person name="Albersmeier A."/>
            <person name="Kalinowski J."/>
            <person name="Ruckert C."/>
        </authorList>
    </citation>
    <scope>NUCLEOTIDE SEQUENCE</scope>
    <source>
        <strain evidence="2">CGMCC 4.7278</strain>
    </source>
</reference>
<feature type="compositionally biased region" description="Basic and acidic residues" evidence="1">
    <location>
        <begin position="1"/>
        <end position="22"/>
    </location>
</feature>
<name>A0A917QTG4_9NOCA</name>
<organism evidence="2 3">
    <name type="scientific">Nocardia camponoti</name>
    <dbReference type="NCBI Taxonomy" id="1616106"/>
    <lineage>
        <taxon>Bacteria</taxon>
        <taxon>Bacillati</taxon>
        <taxon>Actinomycetota</taxon>
        <taxon>Actinomycetes</taxon>
        <taxon>Mycobacteriales</taxon>
        <taxon>Nocardiaceae</taxon>
        <taxon>Nocardia</taxon>
    </lineage>
</organism>
<protein>
    <submittedName>
        <fullName evidence="2">Uncharacterized protein</fullName>
    </submittedName>
</protein>
<feature type="compositionally biased region" description="Basic and acidic residues" evidence="1">
    <location>
        <begin position="64"/>
        <end position="75"/>
    </location>
</feature>